<evidence type="ECO:0000313" key="2">
    <source>
        <dbReference type="Proteomes" id="UP000826656"/>
    </source>
</evidence>
<dbReference type="EMBL" id="JAIVGD010000015">
    <property type="protein sequence ID" value="KAH0758259.1"/>
    <property type="molecule type" value="Genomic_DNA"/>
</dbReference>
<evidence type="ECO:0000313" key="1">
    <source>
        <dbReference type="EMBL" id="KAH0758259.1"/>
    </source>
</evidence>
<comment type="caution">
    <text evidence="1">The sequence shown here is derived from an EMBL/GenBank/DDBJ whole genome shotgun (WGS) entry which is preliminary data.</text>
</comment>
<sequence length="96" mass="11093">MTRMVATLIYVFLLYQRNVGRVIHRSHVPQPLESEEEDDESYFASGFTWESVVIGYNCGLVVGTFMCSIMFKAGKPKWFLEGIIPRTEIEGERREV</sequence>
<dbReference type="Proteomes" id="UP000826656">
    <property type="component" value="Unassembled WGS sequence"/>
</dbReference>
<proteinExistence type="predicted"/>
<reference evidence="1 2" key="1">
    <citation type="journal article" date="2021" name="bioRxiv">
        <title>Chromosome-scale and haplotype-resolved genome assembly of a tetraploid potato cultivar.</title>
        <authorList>
            <person name="Sun H."/>
            <person name="Jiao W.-B."/>
            <person name="Krause K."/>
            <person name="Campoy J.A."/>
            <person name="Goel M."/>
            <person name="Folz-Donahue K."/>
            <person name="Kukat C."/>
            <person name="Huettel B."/>
            <person name="Schneeberger K."/>
        </authorList>
    </citation>
    <scope>NUCLEOTIDE SEQUENCE [LARGE SCALE GENOMIC DNA]</scope>
    <source>
        <strain evidence="1">SolTubOtavaFocal</strain>
        <tissue evidence="1">Leaves</tissue>
    </source>
</reference>
<protein>
    <submittedName>
        <fullName evidence="1">Uncharacterized protein</fullName>
    </submittedName>
</protein>
<accession>A0ABQ7V407</accession>
<name>A0ABQ7V407_SOLTU</name>
<keyword evidence="2" id="KW-1185">Reference proteome</keyword>
<organism evidence="1 2">
    <name type="scientific">Solanum tuberosum</name>
    <name type="common">Potato</name>
    <dbReference type="NCBI Taxonomy" id="4113"/>
    <lineage>
        <taxon>Eukaryota</taxon>
        <taxon>Viridiplantae</taxon>
        <taxon>Streptophyta</taxon>
        <taxon>Embryophyta</taxon>
        <taxon>Tracheophyta</taxon>
        <taxon>Spermatophyta</taxon>
        <taxon>Magnoliopsida</taxon>
        <taxon>eudicotyledons</taxon>
        <taxon>Gunneridae</taxon>
        <taxon>Pentapetalae</taxon>
        <taxon>asterids</taxon>
        <taxon>lamiids</taxon>
        <taxon>Solanales</taxon>
        <taxon>Solanaceae</taxon>
        <taxon>Solanoideae</taxon>
        <taxon>Solaneae</taxon>
        <taxon>Solanum</taxon>
    </lineage>
</organism>
<gene>
    <name evidence="1" type="ORF">KY290_021752</name>
</gene>